<dbReference type="InterPro" id="IPR035976">
    <property type="entry name" value="Sushi/SCR/CCP_sf"/>
</dbReference>
<dbReference type="SMART" id="SM00032">
    <property type="entry name" value="CCP"/>
    <property type="match status" value="7"/>
</dbReference>
<protein>
    <recommendedName>
        <fullName evidence="9">Sushi domain-containing protein</fullName>
    </recommendedName>
</protein>
<sequence length="487" mass="52355">MCNMFSFPVVNCSDPGFVENAIRHGQQNFPESFEYGMSVMYHCKKGFYLLGSSALTCTANGLWDRSLPKCLTISCGHPGVPANAILTGELFTYGATVHYSCKGSRSLVGNSTRVCQEDSYWSGALPHCTGNNPGFCGDPGTPAHGSRLGDEFKAKSLLRFSCEMGYQLRGSPERTCLLNGSWSGLQPVCEAVSCGNPGTPTNGMIVSSDGILFSSSVIYACWEGYKTSGLMTRHCTANGTWTGTAPDCTIISCGDPGTLANGIQFGADFTFNKTVSYQCNPGYLMEPITSPTIRCTKDSTWNHSKPVCRGLLKKHNSMLMSLVIQVQLKCGSFEHRSGGRSSRKFNLVCSLEIAVMCSPPPQVQNGKVEGADFHWGASISYSCVDGYQPSHAAILSCEGRGVWKGEIPQCLPVFCGDPGTPAEGRLSGKSFTYKSEVSFQCKSPFILVGSSRRVCQADGTWSGIQPTCIGNHDRASLRVFGDEDSSS</sequence>
<feature type="domain" description="Sushi" evidence="9">
    <location>
        <begin position="73"/>
        <end position="130"/>
    </location>
</feature>
<feature type="disulfide bond" evidence="8">
    <location>
        <begin position="441"/>
        <end position="468"/>
    </location>
</feature>
<dbReference type="Proteomes" id="UP000551758">
    <property type="component" value="Unassembled WGS sequence"/>
</dbReference>
<proteinExistence type="predicted"/>
<feature type="disulfide bond" evidence="8">
    <location>
        <begin position="383"/>
        <end position="410"/>
    </location>
</feature>
<comment type="caution">
    <text evidence="10">The sequence shown here is derived from an EMBL/GenBank/DDBJ whole genome shotgun (WGS) entry which is preliminary data.</text>
</comment>
<evidence type="ECO:0000256" key="1">
    <source>
        <dbReference type="ARBA" id="ARBA00004370"/>
    </source>
</evidence>
<feature type="disulfide bond" evidence="8">
    <location>
        <begin position="101"/>
        <end position="128"/>
    </location>
</feature>
<dbReference type="PANTHER" id="PTHR45656:SF3">
    <property type="entry name" value="CUB AND SUSHI DOMAIN-CONTAINING PROTEIN 1"/>
    <property type="match status" value="1"/>
</dbReference>
<evidence type="ECO:0000259" key="9">
    <source>
        <dbReference type="PROSITE" id="PS50923"/>
    </source>
</evidence>
<reference evidence="10 11" key="1">
    <citation type="journal article" date="2020" name="Mol. Biol. Evol.">
        <title>Interspecific Gene Flow and the Evolution of Specialization in Black and White Rhinoceros.</title>
        <authorList>
            <person name="Moodley Y."/>
            <person name="Westbury M.V."/>
            <person name="Russo I.M."/>
            <person name="Gopalakrishnan S."/>
            <person name="Rakotoarivelo A."/>
            <person name="Olsen R.A."/>
            <person name="Prost S."/>
            <person name="Tunstall T."/>
            <person name="Ryder O.A."/>
            <person name="Dalen L."/>
            <person name="Bruford M.W."/>
        </authorList>
    </citation>
    <scope>NUCLEOTIDE SEQUENCE [LARGE SCALE GENOMIC DNA]</scope>
    <source>
        <strain evidence="10">SBR-YM</strain>
        <tissue evidence="10">Skin</tissue>
    </source>
</reference>
<feature type="domain" description="Sushi" evidence="9">
    <location>
        <begin position="10"/>
        <end position="72"/>
    </location>
</feature>
<dbReference type="Gene3D" id="2.10.70.10">
    <property type="entry name" value="Complement Module, domain 1"/>
    <property type="match status" value="7"/>
</dbReference>
<feature type="disulfide bond" evidence="8">
    <location>
        <begin position="221"/>
        <end position="248"/>
    </location>
</feature>
<evidence type="ECO:0000256" key="2">
    <source>
        <dbReference type="ARBA" id="ARBA00022659"/>
    </source>
</evidence>
<keyword evidence="4" id="KW-0677">Repeat</keyword>
<comment type="subcellular location">
    <subcellularLocation>
        <location evidence="1">Membrane</location>
    </subcellularLocation>
</comment>
<keyword evidence="7" id="KW-0325">Glycoprotein</keyword>
<keyword evidence="3" id="KW-0732">Signal</keyword>
<dbReference type="CDD" id="cd00033">
    <property type="entry name" value="CCP"/>
    <property type="match status" value="7"/>
</dbReference>
<dbReference type="PROSITE" id="PS50923">
    <property type="entry name" value="SUSHI"/>
    <property type="match status" value="7"/>
</dbReference>
<evidence type="ECO:0000313" key="11">
    <source>
        <dbReference type="Proteomes" id="UP000551758"/>
    </source>
</evidence>
<dbReference type="InterPro" id="IPR000436">
    <property type="entry name" value="Sushi_SCR_CCP_dom"/>
</dbReference>
<dbReference type="SUPFAM" id="SSF57535">
    <property type="entry name" value="Complement control module/SCR domain"/>
    <property type="match status" value="7"/>
</dbReference>
<evidence type="ECO:0000313" key="10">
    <source>
        <dbReference type="EMBL" id="KAF5922479.1"/>
    </source>
</evidence>
<organism evidence="10 11">
    <name type="scientific">Diceros bicornis minor</name>
    <name type="common">South-central black rhinoceros</name>
    <dbReference type="NCBI Taxonomy" id="77932"/>
    <lineage>
        <taxon>Eukaryota</taxon>
        <taxon>Metazoa</taxon>
        <taxon>Chordata</taxon>
        <taxon>Craniata</taxon>
        <taxon>Vertebrata</taxon>
        <taxon>Euteleostomi</taxon>
        <taxon>Mammalia</taxon>
        <taxon>Eutheria</taxon>
        <taxon>Laurasiatheria</taxon>
        <taxon>Perissodactyla</taxon>
        <taxon>Rhinocerotidae</taxon>
        <taxon>Diceros</taxon>
    </lineage>
</organism>
<keyword evidence="5" id="KW-0472">Membrane</keyword>
<dbReference type="AlphaFoldDB" id="A0A7J7F355"/>
<feature type="domain" description="Sushi" evidence="9">
    <location>
        <begin position="355"/>
        <end position="412"/>
    </location>
</feature>
<gene>
    <name evidence="10" type="ORF">HPG69_009525</name>
</gene>
<feature type="domain" description="Sushi" evidence="9">
    <location>
        <begin position="251"/>
        <end position="310"/>
    </location>
</feature>
<dbReference type="EMBL" id="JACDTQ010001475">
    <property type="protein sequence ID" value="KAF5922479.1"/>
    <property type="molecule type" value="Genomic_DNA"/>
</dbReference>
<dbReference type="InterPro" id="IPR051277">
    <property type="entry name" value="SEZ6_CSMD_C4BPB_Regulators"/>
</dbReference>
<accession>A0A7J7F355</accession>
<evidence type="ECO:0000256" key="4">
    <source>
        <dbReference type="ARBA" id="ARBA00022737"/>
    </source>
</evidence>
<dbReference type="FunFam" id="2.10.70.10:FF:000011">
    <property type="entry name" value="CUB and sushi domain-containing protein 3 isoform A"/>
    <property type="match status" value="4"/>
</dbReference>
<keyword evidence="6 8" id="KW-1015">Disulfide bond</keyword>
<feature type="disulfide bond" evidence="8">
    <location>
        <begin position="43"/>
        <end position="70"/>
    </location>
</feature>
<feature type="domain" description="Sushi" evidence="9">
    <location>
        <begin position="134"/>
        <end position="191"/>
    </location>
</feature>
<name>A0A7J7F355_DICBM</name>
<dbReference type="GO" id="GO:0016020">
    <property type="term" value="C:membrane"/>
    <property type="evidence" value="ECO:0007669"/>
    <property type="project" value="UniProtKB-SubCell"/>
</dbReference>
<feature type="domain" description="Sushi" evidence="9">
    <location>
        <begin position="192"/>
        <end position="250"/>
    </location>
</feature>
<evidence type="ECO:0000256" key="8">
    <source>
        <dbReference type="PROSITE-ProRule" id="PRU00302"/>
    </source>
</evidence>
<keyword evidence="11" id="KW-1185">Reference proteome</keyword>
<feature type="domain" description="Sushi" evidence="9">
    <location>
        <begin position="413"/>
        <end position="470"/>
    </location>
</feature>
<evidence type="ECO:0000256" key="5">
    <source>
        <dbReference type="ARBA" id="ARBA00023136"/>
    </source>
</evidence>
<dbReference type="PANTHER" id="PTHR45656">
    <property type="entry name" value="PROTEIN CBR-CLEC-78"/>
    <property type="match status" value="1"/>
</dbReference>
<evidence type="ECO:0000256" key="6">
    <source>
        <dbReference type="ARBA" id="ARBA00023157"/>
    </source>
</evidence>
<dbReference type="FunFam" id="2.10.70.10:FF:000014">
    <property type="entry name" value="Membrane cofactor protein"/>
    <property type="match status" value="1"/>
</dbReference>
<comment type="caution">
    <text evidence="8">Lacks conserved residue(s) required for the propagation of feature annotation.</text>
</comment>
<dbReference type="Pfam" id="PF00084">
    <property type="entry name" value="Sushi"/>
    <property type="match status" value="7"/>
</dbReference>
<evidence type="ECO:0000256" key="3">
    <source>
        <dbReference type="ARBA" id="ARBA00022729"/>
    </source>
</evidence>
<keyword evidence="2 8" id="KW-0768">Sushi</keyword>
<feature type="disulfide bond" evidence="8">
    <location>
        <begin position="162"/>
        <end position="189"/>
    </location>
</feature>
<evidence type="ECO:0000256" key="7">
    <source>
        <dbReference type="ARBA" id="ARBA00023180"/>
    </source>
</evidence>